<feature type="region of interest" description="Disordered" evidence="1">
    <location>
        <begin position="156"/>
        <end position="241"/>
    </location>
</feature>
<sequence length="409" mass="43378">METSSPQTGSTDNPLFGLPASASIVPWLDLGHGNPDSGHALAQLGCLVMNRLDQPRSAQPELHANESQPEMMVSSRPATSRTQSTVQSNPFTDLSGAPSLPSSISAISIQTTLSKANSKTRSRSASILSDASQLDFHWDTSSVPATLRDTVHRNIPTTLPTIPGSRPVSPARALDGPFLPPSPHPNQSQLNSPLEAHTPIDQLQSDPIDLLPPQFPFAQKSSASNKSNSSPPATPTRLSRCPSAVSLVESVSHLTSSPAQEPVEAHIHPLFRSNSPNPAPQASRKTIVTAASINDAEELVTSRVRAFSQSGPIKSPTSPLASGGEWNMRILDAKPTILSLPLDFESHDPHASDVIILPSLPRSSTSNRPRVSTSFTTGRPAISSISIQTHILPETKQVHDAAVTALKSP</sequence>
<dbReference type="OrthoDB" id="5431149at2759"/>
<dbReference type="AlphaFoldDB" id="A0A8H3I244"/>
<dbReference type="EMBL" id="CAJPDQ010000007">
    <property type="protein sequence ID" value="CAF9912127.1"/>
    <property type="molecule type" value="Genomic_DNA"/>
</dbReference>
<feature type="compositionally biased region" description="Low complexity" evidence="1">
    <location>
        <begin position="220"/>
        <end position="231"/>
    </location>
</feature>
<gene>
    <name evidence="2" type="ORF">GOMPHAMPRED_007563</name>
</gene>
<reference evidence="2" key="1">
    <citation type="submission" date="2021-03" db="EMBL/GenBank/DDBJ databases">
        <authorList>
            <person name="Tagirdzhanova G."/>
        </authorList>
    </citation>
    <scope>NUCLEOTIDE SEQUENCE</scope>
</reference>
<feature type="region of interest" description="Disordered" evidence="1">
    <location>
        <begin position="57"/>
        <end position="89"/>
    </location>
</feature>
<accession>A0A8H3I244</accession>
<organism evidence="2 3">
    <name type="scientific">Gomphillus americanus</name>
    <dbReference type="NCBI Taxonomy" id="1940652"/>
    <lineage>
        <taxon>Eukaryota</taxon>
        <taxon>Fungi</taxon>
        <taxon>Dikarya</taxon>
        <taxon>Ascomycota</taxon>
        <taxon>Pezizomycotina</taxon>
        <taxon>Lecanoromycetes</taxon>
        <taxon>OSLEUM clade</taxon>
        <taxon>Ostropomycetidae</taxon>
        <taxon>Ostropales</taxon>
        <taxon>Graphidaceae</taxon>
        <taxon>Gomphilloideae</taxon>
        <taxon>Gomphillus</taxon>
    </lineage>
</organism>
<evidence type="ECO:0000313" key="2">
    <source>
        <dbReference type="EMBL" id="CAF9912127.1"/>
    </source>
</evidence>
<proteinExistence type="predicted"/>
<keyword evidence="3" id="KW-1185">Reference proteome</keyword>
<dbReference type="Proteomes" id="UP000664169">
    <property type="component" value="Unassembled WGS sequence"/>
</dbReference>
<name>A0A8H3I244_9LECA</name>
<evidence type="ECO:0000313" key="3">
    <source>
        <dbReference type="Proteomes" id="UP000664169"/>
    </source>
</evidence>
<feature type="compositionally biased region" description="Polar residues" evidence="1">
    <location>
        <begin position="76"/>
        <end position="89"/>
    </location>
</feature>
<protein>
    <submittedName>
        <fullName evidence="2">Uncharacterized protein</fullName>
    </submittedName>
</protein>
<evidence type="ECO:0000256" key="1">
    <source>
        <dbReference type="SAM" id="MobiDB-lite"/>
    </source>
</evidence>
<comment type="caution">
    <text evidence="2">The sequence shown here is derived from an EMBL/GenBank/DDBJ whole genome shotgun (WGS) entry which is preliminary data.</text>
</comment>